<comment type="caution">
    <text evidence="2">The sequence shown here is derived from an EMBL/GenBank/DDBJ whole genome shotgun (WGS) entry which is preliminary data.</text>
</comment>
<sequence>MIGILSIGLVLLGSVSVVRADDMNAPVIQITANNGSDLAFGSNAISDVRLGENAEFNQISFRVDGPTSTALTKLTSENVGGQVVISVCGEVVSRPRILSPITSGLALAGFEWDRAKEIADILAGSRSCH</sequence>
<evidence type="ECO:0008006" key="4">
    <source>
        <dbReference type="Google" id="ProtNLM"/>
    </source>
</evidence>
<dbReference type="Proteomes" id="UP001595632">
    <property type="component" value="Unassembled WGS sequence"/>
</dbReference>
<feature type="signal peptide" evidence="1">
    <location>
        <begin position="1"/>
        <end position="20"/>
    </location>
</feature>
<dbReference type="EMBL" id="JBHRTB010000010">
    <property type="protein sequence ID" value="MFC3144975.1"/>
    <property type="molecule type" value="Genomic_DNA"/>
</dbReference>
<gene>
    <name evidence="2" type="ORF">ACFOGP_19800</name>
</gene>
<dbReference type="RefSeq" id="WP_275634180.1">
    <property type="nucleotide sequence ID" value="NZ_JARGYD010000008.1"/>
</dbReference>
<feature type="chain" id="PRO_5045926714" description="Preprotein translocase subunit SecD" evidence="1">
    <location>
        <begin position="21"/>
        <end position="129"/>
    </location>
</feature>
<organism evidence="2 3">
    <name type="scientific">Psychromarinibacter halotolerans</name>
    <dbReference type="NCBI Taxonomy" id="1775175"/>
    <lineage>
        <taxon>Bacteria</taxon>
        <taxon>Pseudomonadati</taxon>
        <taxon>Pseudomonadota</taxon>
        <taxon>Alphaproteobacteria</taxon>
        <taxon>Rhodobacterales</taxon>
        <taxon>Paracoccaceae</taxon>
        <taxon>Psychromarinibacter</taxon>
    </lineage>
</organism>
<keyword evidence="3" id="KW-1185">Reference proteome</keyword>
<dbReference type="Gene3D" id="3.30.1360.200">
    <property type="match status" value="1"/>
</dbReference>
<proteinExistence type="predicted"/>
<protein>
    <recommendedName>
        <fullName evidence="4">Preprotein translocase subunit SecD</fullName>
    </recommendedName>
</protein>
<name>A0ABV7GTZ4_9RHOB</name>
<evidence type="ECO:0000313" key="3">
    <source>
        <dbReference type="Proteomes" id="UP001595632"/>
    </source>
</evidence>
<evidence type="ECO:0000256" key="1">
    <source>
        <dbReference type="SAM" id="SignalP"/>
    </source>
</evidence>
<keyword evidence="1" id="KW-0732">Signal</keyword>
<reference evidence="3" key="1">
    <citation type="journal article" date="2019" name="Int. J. Syst. Evol. Microbiol.">
        <title>The Global Catalogue of Microorganisms (GCM) 10K type strain sequencing project: providing services to taxonomists for standard genome sequencing and annotation.</title>
        <authorList>
            <consortium name="The Broad Institute Genomics Platform"/>
            <consortium name="The Broad Institute Genome Sequencing Center for Infectious Disease"/>
            <person name="Wu L."/>
            <person name="Ma J."/>
        </authorList>
    </citation>
    <scope>NUCLEOTIDE SEQUENCE [LARGE SCALE GENOMIC DNA]</scope>
    <source>
        <strain evidence="3">KCTC 52366</strain>
    </source>
</reference>
<accession>A0ABV7GTZ4</accession>
<evidence type="ECO:0000313" key="2">
    <source>
        <dbReference type="EMBL" id="MFC3144975.1"/>
    </source>
</evidence>